<gene>
    <name evidence="2" type="ORF">PSEWESI4_04924</name>
</gene>
<dbReference type="AlphaFoldDB" id="A0A7U7IBY4"/>
<evidence type="ECO:0000256" key="1">
    <source>
        <dbReference type="SAM" id="MobiDB-lite"/>
    </source>
</evidence>
<evidence type="ECO:0008006" key="4">
    <source>
        <dbReference type="Google" id="ProtNLM"/>
    </source>
</evidence>
<keyword evidence="3" id="KW-1185">Reference proteome</keyword>
<protein>
    <recommendedName>
        <fullName evidence="4">Type VI secretion system secreted protein VgrG</fullName>
    </recommendedName>
</protein>
<comment type="caution">
    <text evidence="2">The sequence shown here is derived from an EMBL/GenBank/DDBJ whole genome shotgun (WGS) entry which is preliminary data.</text>
</comment>
<feature type="region of interest" description="Disordered" evidence="1">
    <location>
        <begin position="60"/>
        <end position="90"/>
    </location>
</feature>
<proteinExistence type="predicted"/>
<evidence type="ECO:0000313" key="2">
    <source>
        <dbReference type="EMBL" id="CAD5110601.1"/>
    </source>
</evidence>
<name>A0A7U7IBY4_9GAMM</name>
<reference evidence="2 3" key="1">
    <citation type="submission" date="2020-08" db="EMBL/GenBank/DDBJ databases">
        <authorList>
            <person name="Criscuolo A."/>
        </authorList>
    </citation>
    <scope>NUCLEOTIDE SEQUENCE [LARGE SCALE GENOMIC DNA]</scope>
    <source>
        <strain evidence="2">CIP111764</strain>
    </source>
</reference>
<sequence length="90" mass="9475">MQGHHQLEAGQSIERKTTVYRLEVGESAVLEGPGGTITLNDAGIAIDGVALRFKGKLDLTGSGSGNPLSSGGEPNEGKPGEQSWSWRFTH</sequence>
<accession>A0A7U7IBY4</accession>
<dbReference type="Proteomes" id="UP000583387">
    <property type="component" value="Unassembled WGS sequence"/>
</dbReference>
<evidence type="ECO:0000313" key="3">
    <source>
        <dbReference type="Proteomes" id="UP000583387"/>
    </source>
</evidence>
<dbReference type="EMBL" id="CAJFCI010000100">
    <property type="protein sequence ID" value="CAD5110601.1"/>
    <property type="molecule type" value="Genomic_DNA"/>
</dbReference>
<organism evidence="2 3">
    <name type="scientific">Zestomonas carbonaria</name>
    <dbReference type="NCBI Taxonomy" id="2762745"/>
    <lineage>
        <taxon>Bacteria</taxon>
        <taxon>Pseudomonadati</taxon>
        <taxon>Pseudomonadota</taxon>
        <taxon>Gammaproteobacteria</taxon>
        <taxon>Pseudomonadales</taxon>
        <taxon>Pseudomonadaceae</taxon>
        <taxon>Zestomonas</taxon>
    </lineage>
</organism>